<dbReference type="PROSITE" id="PS00584">
    <property type="entry name" value="PFKB_KINASES_2"/>
    <property type="match status" value="1"/>
</dbReference>
<evidence type="ECO:0000313" key="8">
    <source>
        <dbReference type="EMBL" id="BCJ26364.1"/>
    </source>
</evidence>
<evidence type="ECO:0000313" key="9">
    <source>
        <dbReference type="Proteomes" id="UP000680750"/>
    </source>
</evidence>
<comment type="similarity">
    <text evidence="1">Belongs to the carbohydrate kinase PfkB family.</text>
</comment>
<dbReference type="GO" id="GO:0008443">
    <property type="term" value="F:phosphofructokinase activity"/>
    <property type="evidence" value="ECO:0007669"/>
    <property type="project" value="TreeGrafter"/>
</dbReference>
<sequence>MILTVTLNAALDVTYRVDELRPHATHRVREVSTRPGGKGVNVAALLTALDEPVVATGLVGGPTGEQIRDGLAAAEIPEAFVPIAADSRRTLVVADGTDATGFWEPGPPVTEAEWDAFVNRFRGLARVARAVVLSGSLPAGLPDDAYAQLVAITAEASVPSIVDAEGAVLAAALPAGPTVVKPNAAELASVRGGAAPETPAEVLAAAHALRDAGARAVVCSRGPDGLIASTPDGAYRAVPPETVAGNPTGAGDAVVAALARGLANGESWPTMLTAAVALSAAAVAAPVAGAVDGSAYDRLRHTVEAESMVLPGSLAD</sequence>
<dbReference type="GO" id="GO:0005524">
    <property type="term" value="F:ATP binding"/>
    <property type="evidence" value="ECO:0007669"/>
    <property type="project" value="UniProtKB-KW"/>
</dbReference>
<feature type="domain" description="Carbohydrate kinase PfkB" evidence="7">
    <location>
        <begin position="11"/>
        <end position="286"/>
    </location>
</feature>
<dbReference type="GO" id="GO:0016052">
    <property type="term" value="P:carbohydrate catabolic process"/>
    <property type="evidence" value="ECO:0007669"/>
    <property type="project" value="UniProtKB-ARBA"/>
</dbReference>
<reference evidence="8" key="1">
    <citation type="submission" date="2020-08" db="EMBL/GenBank/DDBJ databases">
        <title>Whole genome shotgun sequence of Actinocatenispora sera NBRC 101916.</title>
        <authorList>
            <person name="Komaki H."/>
            <person name="Tamura T."/>
        </authorList>
    </citation>
    <scope>NUCLEOTIDE SEQUENCE</scope>
    <source>
        <strain evidence="8">NBRC 101916</strain>
    </source>
</reference>
<dbReference type="GO" id="GO:0044281">
    <property type="term" value="P:small molecule metabolic process"/>
    <property type="evidence" value="ECO:0007669"/>
    <property type="project" value="UniProtKB-ARBA"/>
</dbReference>
<accession>A0A810KTP9</accession>
<dbReference type="KEGG" id="aser:Asera_04720"/>
<proteinExistence type="inferred from homology"/>
<dbReference type="NCBIfam" id="TIGR03168">
    <property type="entry name" value="1-PFK"/>
    <property type="match status" value="1"/>
</dbReference>
<keyword evidence="4 8" id="KW-0418">Kinase</keyword>
<keyword evidence="2 6" id="KW-0808">Transferase</keyword>
<dbReference type="PANTHER" id="PTHR46566:SF5">
    <property type="entry name" value="1-PHOSPHOFRUCTOKINASE"/>
    <property type="match status" value="1"/>
</dbReference>
<dbReference type="InterPro" id="IPR002173">
    <property type="entry name" value="Carboh/pur_kinase_PfkB_CS"/>
</dbReference>
<organism evidence="8 9">
    <name type="scientific">Actinocatenispora sera</name>
    <dbReference type="NCBI Taxonomy" id="390989"/>
    <lineage>
        <taxon>Bacteria</taxon>
        <taxon>Bacillati</taxon>
        <taxon>Actinomycetota</taxon>
        <taxon>Actinomycetes</taxon>
        <taxon>Micromonosporales</taxon>
        <taxon>Micromonosporaceae</taxon>
        <taxon>Actinocatenispora</taxon>
    </lineage>
</organism>
<dbReference type="PIRSF" id="PIRSF000535">
    <property type="entry name" value="1PFK/6PFK/LacC"/>
    <property type="match status" value="1"/>
</dbReference>
<evidence type="ECO:0000256" key="6">
    <source>
        <dbReference type="PIRNR" id="PIRNR000535"/>
    </source>
</evidence>
<dbReference type="GO" id="GO:0005829">
    <property type="term" value="C:cytosol"/>
    <property type="evidence" value="ECO:0007669"/>
    <property type="project" value="TreeGrafter"/>
</dbReference>
<gene>
    <name evidence="8" type="ORF">Asera_04720</name>
</gene>
<dbReference type="CDD" id="cd01164">
    <property type="entry name" value="FruK_PfkB_like"/>
    <property type="match status" value="1"/>
</dbReference>
<dbReference type="PANTHER" id="PTHR46566">
    <property type="entry name" value="1-PHOSPHOFRUCTOKINASE-RELATED"/>
    <property type="match status" value="1"/>
</dbReference>
<evidence type="ECO:0000256" key="2">
    <source>
        <dbReference type="ARBA" id="ARBA00022679"/>
    </source>
</evidence>
<dbReference type="SUPFAM" id="SSF53613">
    <property type="entry name" value="Ribokinase-like"/>
    <property type="match status" value="1"/>
</dbReference>
<dbReference type="Gene3D" id="3.40.1190.20">
    <property type="match status" value="1"/>
</dbReference>
<keyword evidence="9" id="KW-1185">Reference proteome</keyword>
<keyword evidence="3" id="KW-0547">Nucleotide-binding</keyword>
<evidence type="ECO:0000256" key="5">
    <source>
        <dbReference type="ARBA" id="ARBA00022840"/>
    </source>
</evidence>
<dbReference type="InterPro" id="IPR017583">
    <property type="entry name" value="Tagatose/fructose_Pkinase"/>
</dbReference>
<dbReference type="InterPro" id="IPR029056">
    <property type="entry name" value="Ribokinase-like"/>
</dbReference>
<dbReference type="AlphaFoldDB" id="A0A810KTP9"/>
<dbReference type="EMBL" id="AP023354">
    <property type="protein sequence ID" value="BCJ26364.1"/>
    <property type="molecule type" value="Genomic_DNA"/>
</dbReference>
<dbReference type="InterPro" id="IPR011611">
    <property type="entry name" value="PfkB_dom"/>
</dbReference>
<dbReference type="OrthoDB" id="9801219at2"/>
<dbReference type="FunFam" id="3.40.1190.20:FF:000001">
    <property type="entry name" value="Phosphofructokinase"/>
    <property type="match status" value="1"/>
</dbReference>
<dbReference type="Pfam" id="PF00294">
    <property type="entry name" value="PfkB"/>
    <property type="match status" value="1"/>
</dbReference>
<protein>
    <submittedName>
        <fullName evidence="8">Sugar kinase</fullName>
    </submittedName>
</protein>
<evidence type="ECO:0000256" key="3">
    <source>
        <dbReference type="ARBA" id="ARBA00022741"/>
    </source>
</evidence>
<dbReference type="Proteomes" id="UP000680750">
    <property type="component" value="Chromosome"/>
</dbReference>
<dbReference type="RefSeq" id="WP_030446838.1">
    <property type="nucleotide sequence ID" value="NZ_AP023354.1"/>
</dbReference>
<evidence type="ECO:0000256" key="4">
    <source>
        <dbReference type="ARBA" id="ARBA00022777"/>
    </source>
</evidence>
<evidence type="ECO:0000256" key="1">
    <source>
        <dbReference type="ARBA" id="ARBA00010688"/>
    </source>
</evidence>
<evidence type="ECO:0000259" key="7">
    <source>
        <dbReference type="Pfam" id="PF00294"/>
    </source>
</evidence>
<keyword evidence="5" id="KW-0067">ATP-binding</keyword>
<name>A0A810KTP9_9ACTN</name>